<feature type="region of interest" description="Disordered" evidence="1">
    <location>
        <begin position="61"/>
        <end position="127"/>
    </location>
</feature>
<dbReference type="EMBL" id="JACAGC010000001">
    <property type="protein sequence ID" value="KAF6390247.1"/>
    <property type="molecule type" value="Genomic_DNA"/>
</dbReference>
<feature type="compositionally biased region" description="Acidic residues" evidence="1">
    <location>
        <begin position="1"/>
        <end position="10"/>
    </location>
</feature>
<comment type="caution">
    <text evidence="2">The sequence shown here is derived from an EMBL/GenBank/DDBJ whole genome shotgun (WGS) entry which is preliminary data.</text>
</comment>
<protein>
    <submittedName>
        <fullName evidence="2">Uncharacterized protein</fullName>
    </submittedName>
</protein>
<evidence type="ECO:0000313" key="2">
    <source>
        <dbReference type="EMBL" id="KAF6390247.1"/>
    </source>
</evidence>
<evidence type="ECO:0000256" key="1">
    <source>
        <dbReference type="SAM" id="MobiDB-lite"/>
    </source>
</evidence>
<dbReference type="AlphaFoldDB" id="A0A7J8AUH3"/>
<accession>A0A7J8AUH3</accession>
<sequence>MAQVTEEEQDPGPAMDTQPEAADLEQQTPNTTGKKINLTELKDQESEKIRRMLVRVKSVLEKSAAKRRRGKKPQILIFYYRRDKKNAKKPEDEENPEDSPGTSNSPGLPRAEDTAVSTASPEKELEK</sequence>
<feature type="region of interest" description="Disordered" evidence="1">
    <location>
        <begin position="1"/>
        <end position="46"/>
    </location>
</feature>
<dbReference type="Proteomes" id="UP000585614">
    <property type="component" value="Unassembled WGS sequence"/>
</dbReference>
<reference evidence="2 3" key="1">
    <citation type="journal article" date="2020" name="Nature">
        <title>Six reference-quality genomes reveal evolution of bat adaptations.</title>
        <authorList>
            <person name="Jebb D."/>
            <person name="Huang Z."/>
            <person name="Pippel M."/>
            <person name="Hughes G.M."/>
            <person name="Lavrichenko K."/>
            <person name="Devanna P."/>
            <person name="Winkler S."/>
            <person name="Jermiin L.S."/>
            <person name="Skirmuntt E.C."/>
            <person name="Katzourakis A."/>
            <person name="Burkitt-Gray L."/>
            <person name="Ray D.A."/>
            <person name="Sullivan K.A.M."/>
            <person name="Roscito J.G."/>
            <person name="Kirilenko B.M."/>
            <person name="Davalos L.M."/>
            <person name="Corthals A.P."/>
            <person name="Power M.L."/>
            <person name="Jones G."/>
            <person name="Ransome R.D."/>
            <person name="Dechmann D.K.N."/>
            <person name="Locatelli A.G."/>
            <person name="Puechmaille S.J."/>
            <person name="Fedrigo O."/>
            <person name="Jarvis E.D."/>
            <person name="Hiller M."/>
            <person name="Vernes S.C."/>
            <person name="Myers E.W."/>
            <person name="Teeling E.C."/>
        </authorList>
    </citation>
    <scope>NUCLEOTIDE SEQUENCE [LARGE SCALE GENOMIC DNA]</scope>
    <source>
        <strain evidence="2">MRhiFer1</strain>
        <tissue evidence="2">Lung</tissue>
    </source>
</reference>
<name>A0A7J8AUH3_RHIFE</name>
<feature type="compositionally biased region" description="Polar residues" evidence="1">
    <location>
        <begin position="25"/>
        <end position="34"/>
    </location>
</feature>
<gene>
    <name evidence="2" type="ORF">mRhiFer1_007827</name>
</gene>
<evidence type="ECO:0000313" key="3">
    <source>
        <dbReference type="Proteomes" id="UP000585614"/>
    </source>
</evidence>
<proteinExistence type="predicted"/>
<organism evidence="2 3">
    <name type="scientific">Rhinolophus ferrumequinum</name>
    <name type="common">Greater horseshoe bat</name>
    <dbReference type="NCBI Taxonomy" id="59479"/>
    <lineage>
        <taxon>Eukaryota</taxon>
        <taxon>Metazoa</taxon>
        <taxon>Chordata</taxon>
        <taxon>Craniata</taxon>
        <taxon>Vertebrata</taxon>
        <taxon>Euteleostomi</taxon>
        <taxon>Mammalia</taxon>
        <taxon>Eutheria</taxon>
        <taxon>Laurasiatheria</taxon>
        <taxon>Chiroptera</taxon>
        <taxon>Yinpterochiroptera</taxon>
        <taxon>Rhinolophoidea</taxon>
        <taxon>Rhinolophidae</taxon>
        <taxon>Rhinolophinae</taxon>
        <taxon>Rhinolophus</taxon>
    </lineage>
</organism>